<organism evidence="2">
    <name type="scientific">Dyadobacter sp. 676</name>
    <dbReference type="NCBI Taxonomy" id="3088362"/>
    <lineage>
        <taxon>Bacteria</taxon>
        <taxon>Pseudomonadati</taxon>
        <taxon>Bacteroidota</taxon>
        <taxon>Cytophagia</taxon>
        <taxon>Cytophagales</taxon>
        <taxon>Spirosomataceae</taxon>
        <taxon>Dyadobacter</taxon>
    </lineage>
</organism>
<keyword evidence="1" id="KW-0472">Membrane</keyword>
<gene>
    <name evidence="2" type="ORF">ABV298_30260</name>
</gene>
<proteinExistence type="predicted"/>
<protein>
    <submittedName>
        <fullName evidence="2">Uncharacterized protein</fullName>
    </submittedName>
</protein>
<evidence type="ECO:0000256" key="1">
    <source>
        <dbReference type="SAM" id="Phobius"/>
    </source>
</evidence>
<keyword evidence="1" id="KW-1133">Transmembrane helix</keyword>
<evidence type="ECO:0000313" key="2">
    <source>
        <dbReference type="EMBL" id="XCH24531.1"/>
    </source>
</evidence>
<dbReference type="RefSeq" id="WP_353719846.1">
    <property type="nucleotide sequence ID" value="NZ_CP159289.1"/>
</dbReference>
<feature type="transmembrane region" description="Helical" evidence="1">
    <location>
        <begin position="6"/>
        <end position="29"/>
    </location>
</feature>
<reference evidence="2" key="1">
    <citation type="submission" date="2024-06" db="EMBL/GenBank/DDBJ databases">
        <title>Sequencing and assembly of the genome of Dyadobacter sp. strain 676, a symbiont of Cyamopsis tetragonoloba.</title>
        <authorList>
            <person name="Guro P."/>
            <person name="Sazanova A."/>
            <person name="Kuznetsova I."/>
            <person name="Belimov A."/>
            <person name="Safronova V."/>
        </authorList>
    </citation>
    <scope>NUCLEOTIDE SEQUENCE</scope>
    <source>
        <strain evidence="2">676</strain>
    </source>
</reference>
<keyword evidence="1" id="KW-0812">Transmembrane</keyword>
<accession>A0AAU8FJ04</accession>
<name>A0AAU8FJ04_9BACT</name>
<dbReference type="AlphaFoldDB" id="A0AAU8FJ04"/>
<sequence>MKSLVNQISGLLLLAVMLVKVFVVPVIYLDYQLRKDYIIATLCENRARPQLHCDGKCYLAKRIAQAARQEQRQAENELMSKILSAHAPAHESITRLQPATFVAIPQVVAFNFSDPFSGQNLVRDIFRPPIC</sequence>
<dbReference type="EMBL" id="CP159289">
    <property type="protein sequence ID" value="XCH24531.1"/>
    <property type="molecule type" value="Genomic_DNA"/>
</dbReference>